<comment type="caution">
    <text evidence="2">The sequence shown here is derived from an EMBL/GenBank/DDBJ whole genome shotgun (WGS) entry which is preliminary data.</text>
</comment>
<keyword evidence="1" id="KW-0812">Transmembrane</keyword>
<dbReference type="RefSeq" id="WP_132031469.1">
    <property type="nucleotide sequence ID" value="NZ_SMAI01000006.1"/>
</dbReference>
<feature type="transmembrane region" description="Helical" evidence="1">
    <location>
        <begin position="12"/>
        <end position="30"/>
    </location>
</feature>
<dbReference type="OrthoDB" id="278870at2"/>
<dbReference type="EMBL" id="SMAI01000006">
    <property type="protein sequence ID" value="TCT04698.1"/>
    <property type="molecule type" value="Genomic_DNA"/>
</dbReference>
<keyword evidence="1" id="KW-1133">Transmembrane helix</keyword>
<keyword evidence="3" id="KW-1185">Reference proteome</keyword>
<sequence length="111" mass="11598">MHEAPFVPRFLLLLSGLIVWAGHFLGIYLYTGLLCARPDWVTASLAGIPVLPLGVCLATAAALVLLVLLQIRAMAAGLDRFAGFVTSGGIWLAGLAVLWETLPALTAPGCA</sequence>
<evidence type="ECO:0000313" key="2">
    <source>
        <dbReference type="EMBL" id="TCT04698.1"/>
    </source>
</evidence>
<dbReference type="Proteomes" id="UP000294664">
    <property type="component" value="Unassembled WGS sequence"/>
</dbReference>
<accession>A0A4V2UXS8</accession>
<gene>
    <name evidence="2" type="ORF">EDC64_106130</name>
</gene>
<feature type="transmembrane region" description="Helical" evidence="1">
    <location>
        <begin position="81"/>
        <end position="99"/>
    </location>
</feature>
<dbReference type="AlphaFoldDB" id="A0A4V2UXS8"/>
<evidence type="ECO:0000256" key="1">
    <source>
        <dbReference type="SAM" id="Phobius"/>
    </source>
</evidence>
<organism evidence="2 3">
    <name type="scientific">Aquabacter spiritensis</name>
    <dbReference type="NCBI Taxonomy" id="933073"/>
    <lineage>
        <taxon>Bacteria</taxon>
        <taxon>Pseudomonadati</taxon>
        <taxon>Pseudomonadota</taxon>
        <taxon>Alphaproteobacteria</taxon>
        <taxon>Hyphomicrobiales</taxon>
        <taxon>Xanthobacteraceae</taxon>
        <taxon>Aquabacter</taxon>
    </lineage>
</organism>
<proteinExistence type="predicted"/>
<name>A0A4V2UXS8_9HYPH</name>
<keyword evidence="1" id="KW-0472">Membrane</keyword>
<protein>
    <submittedName>
        <fullName evidence="2">Uncharacterized protein</fullName>
    </submittedName>
</protein>
<reference evidence="2 3" key="1">
    <citation type="submission" date="2019-03" db="EMBL/GenBank/DDBJ databases">
        <title>Genomic Encyclopedia of Type Strains, Phase IV (KMG-IV): sequencing the most valuable type-strain genomes for metagenomic binning, comparative biology and taxonomic classification.</title>
        <authorList>
            <person name="Goeker M."/>
        </authorList>
    </citation>
    <scope>NUCLEOTIDE SEQUENCE [LARGE SCALE GENOMIC DNA]</scope>
    <source>
        <strain evidence="2 3">DSM 9035</strain>
    </source>
</reference>
<feature type="transmembrane region" description="Helical" evidence="1">
    <location>
        <begin position="50"/>
        <end position="69"/>
    </location>
</feature>
<evidence type="ECO:0000313" key="3">
    <source>
        <dbReference type="Proteomes" id="UP000294664"/>
    </source>
</evidence>